<dbReference type="PANTHER" id="PTHR34779">
    <property type="entry name" value="OS09G0542900 PROTEIN"/>
    <property type="match status" value="1"/>
</dbReference>
<dbReference type="OMA" id="GRDHKFK"/>
<dbReference type="EMBL" id="JAHRHJ020000003">
    <property type="protein sequence ID" value="KAH9323986.1"/>
    <property type="molecule type" value="Genomic_DNA"/>
</dbReference>
<reference evidence="2 3" key="1">
    <citation type="journal article" date="2021" name="Nat. Plants">
        <title>The Taxus genome provides insights into paclitaxel biosynthesis.</title>
        <authorList>
            <person name="Xiong X."/>
            <person name="Gou J."/>
            <person name="Liao Q."/>
            <person name="Li Y."/>
            <person name="Zhou Q."/>
            <person name="Bi G."/>
            <person name="Li C."/>
            <person name="Du R."/>
            <person name="Wang X."/>
            <person name="Sun T."/>
            <person name="Guo L."/>
            <person name="Liang H."/>
            <person name="Lu P."/>
            <person name="Wu Y."/>
            <person name="Zhang Z."/>
            <person name="Ro D.K."/>
            <person name="Shang Y."/>
            <person name="Huang S."/>
            <person name="Yan J."/>
        </authorList>
    </citation>
    <scope>NUCLEOTIDE SEQUENCE [LARGE SCALE GENOMIC DNA]</scope>
    <source>
        <strain evidence="2">Ta-2019</strain>
    </source>
</reference>
<dbReference type="Proteomes" id="UP000824469">
    <property type="component" value="Unassembled WGS sequence"/>
</dbReference>
<feature type="compositionally biased region" description="Basic and acidic residues" evidence="1">
    <location>
        <begin position="1"/>
        <end position="25"/>
    </location>
</feature>
<evidence type="ECO:0000313" key="2">
    <source>
        <dbReference type="EMBL" id="KAH9323986.1"/>
    </source>
</evidence>
<comment type="caution">
    <text evidence="2">The sequence shown here is derived from an EMBL/GenBank/DDBJ whole genome shotgun (WGS) entry which is preliminary data.</text>
</comment>
<feature type="region of interest" description="Disordered" evidence="1">
    <location>
        <begin position="1"/>
        <end position="31"/>
    </location>
</feature>
<accession>A0AA38GJ28</accession>
<feature type="compositionally biased region" description="Basic and acidic residues" evidence="1">
    <location>
        <begin position="118"/>
        <end position="141"/>
    </location>
</feature>
<sequence length="270" mass="30634">METTPETKVEEKEKQINPKEADESQPRSGNWKAAFRAGSNPMVACLPRAASIISANLITPMSPTRDYTSRANRSGVFRTQISIIPKEAMETKKDYGFEPREPTSPKVSCIGQVKKKKQACEERHRRRKDQDRDQDRVRDRPPLPSRPVDLKLSKLKRFFSGKKLAEPVFCESPETEKTEIPNLGEMKRFTSGRESDALANVYRESRKLAERCGDTNDAKVSPLVFYSGPLLNDLRPKSEVNLWKRRSMAPPVALNLQSSHGLQARLPLTR</sequence>
<proteinExistence type="predicted"/>
<name>A0AA38GJ28_TAXCH</name>
<evidence type="ECO:0000256" key="1">
    <source>
        <dbReference type="SAM" id="MobiDB-lite"/>
    </source>
</evidence>
<gene>
    <name evidence="2" type="ORF">KI387_043927</name>
</gene>
<feature type="region of interest" description="Disordered" evidence="1">
    <location>
        <begin position="94"/>
        <end position="148"/>
    </location>
</feature>
<organism evidence="2 3">
    <name type="scientific">Taxus chinensis</name>
    <name type="common">Chinese yew</name>
    <name type="synonym">Taxus wallichiana var. chinensis</name>
    <dbReference type="NCBI Taxonomy" id="29808"/>
    <lineage>
        <taxon>Eukaryota</taxon>
        <taxon>Viridiplantae</taxon>
        <taxon>Streptophyta</taxon>
        <taxon>Embryophyta</taxon>
        <taxon>Tracheophyta</taxon>
        <taxon>Spermatophyta</taxon>
        <taxon>Pinopsida</taxon>
        <taxon>Pinidae</taxon>
        <taxon>Conifers II</taxon>
        <taxon>Cupressales</taxon>
        <taxon>Taxaceae</taxon>
        <taxon>Taxus</taxon>
    </lineage>
</organism>
<protein>
    <submittedName>
        <fullName evidence="2">Uncharacterized protein</fullName>
    </submittedName>
</protein>
<dbReference type="InterPro" id="IPR038796">
    <property type="entry name" value="At1g76070-like"/>
</dbReference>
<keyword evidence="3" id="KW-1185">Reference proteome</keyword>
<feature type="compositionally biased region" description="Basic and acidic residues" evidence="1">
    <location>
        <begin position="94"/>
        <end position="103"/>
    </location>
</feature>
<dbReference type="PANTHER" id="PTHR34779:SF1">
    <property type="entry name" value="OS09G0542900 PROTEIN"/>
    <property type="match status" value="1"/>
</dbReference>
<evidence type="ECO:0000313" key="3">
    <source>
        <dbReference type="Proteomes" id="UP000824469"/>
    </source>
</evidence>
<dbReference type="AlphaFoldDB" id="A0AA38GJ28"/>